<evidence type="ECO:0000256" key="1">
    <source>
        <dbReference type="ARBA" id="ARBA00009067"/>
    </source>
</evidence>
<keyword evidence="4" id="KW-0645">Protease</keyword>
<evidence type="ECO:0000313" key="4">
    <source>
        <dbReference type="EMBL" id="RHK01391.1"/>
    </source>
</evidence>
<feature type="transmembrane region" description="Helical" evidence="2">
    <location>
        <begin position="114"/>
        <end position="134"/>
    </location>
</feature>
<keyword evidence="2" id="KW-0472">Membrane</keyword>
<feature type="transmembrane region" description="Helical" evidence="2">
    <location>
        <begin position="165"/>
        <end position="183"/>
    </location>
</feature>
<accession>A0A415EIS3</accession>
<keyword evidence="4" id="KW-0482">Metalloprotease</keyword>
<dbReference type="Pfam" id="PF02517">
    <property type="entry name" value="Rce1-like"/>
    <property type="match status" value="1"/>
</dbReference>
<reference evidence="4 5" key="1">
    <citation type="submission" date="2018-08" db="EMBL/GenBank/DDBJ databases">
        <title>A genome reference for cultivated species of the human gut microbiota.</title>
        <authorList>
            <person name="Zou Y."/>
            <person name="Xue W."/>
            <person name="Luo G."/>
        </authorList>
    </citation>
    <scope>NUCLEOTIDE SEQUENCE [LARGE SCALE GENOMIC DNA]</scope>
    <source>
        <strain evidence="4 5">AF48-16</strain>
    </source>
</reference>
<dbReference type="InterPro" id="IPR003675">
    <property type="entry name" value="Rce1/LyrA-like_dom"/>
</dbReference>
<dbReference type="EMBL" id="QRMZ01000066">
    <property type="protein sequence ID" value="RHK01391.1"/>
    <property type="molecule type" value="Genomic_DNA"/>
</dbReference>
<evidence type="ECO:0000313" key="5">
    <source>
        <dbReference type="Proteomes" id="UP000286288"/>
    </source>
</evidence>
<name>A0A415EIS3_ENTCA</name>
<comment type="similarity">
    <text evidence="1">Belongs to the UPF0177 family.</text>
</comment>
<feature type="transmembrane region" description="Helical" evidence="2">
    <location>
        <begin position="12"/>
        <end position="30"/>
    </location>
</feature>
<keyword evidence="2" id="KW-1133">Transmembrane helix</keyword>
<protein>
    <submittedName>
        <fullName evidence="4">CPBP family intramembrane metalloprotease</fullName>
    </submittedName>
</protein>
<keyword evidence="4" id="KW-0378">Hydrolase</keyword>
<evidence type="ECO:0000259" key="3">
    <source>
        <dbReference type="Pfam" id="PF02517"/>
    </source>
</evidence>
<proteinExistence type="inferred from homology"/>
<dbReference type="GO" id="GO:0080120">
    <property type="term" value="P:CAAX-box protein maturation"/>
    <property type="evidence" value="ECO:0007669"/>
    <property type="project" value="UniProtKB-ARBA"/>
</dbReference>
<dbReference type="AlphaFoldDB" id="A0A415EIS3"/>
<feature type="transmembrane region" description="Helical" evidence="2">
    <location>
        <begin position="141"/>
        <end position="159"/>
    </location>
</feature>
<feature type="transmembrane region" description="Helical" evidence="2">
    <location>
        <begin position="195"/>
        <end position="213"/>
    </location>
</feature>
<evidence type="ECO:0000256" key="2">
    <source>
        <dbReference type="SAM" id="Phobius"/>
    </source>
</evidence>
<dbReference type="GO" id="GO:0008237">
    <property type="term" value="F:metallopeptidase activity"/>
    <property type="evidence" value="ECO:0007669"/>
    <property type="project" value="UniProtKB-KW"/>
</dbReference>
<keyword evidence="2" id="KW-0812">Transmembrane</keyword>
<gene>
    <name evidence="4" type="ORF">DW084_18475</name>
</gene>
<sequence length="214" mass="24288">MNKLYDTPVSPLRVIFGLVLIFCGFLNLSFGFLPFLAPYSLLLASLIAFLLTYSLKGTAHLFSKPENPFRNFFLFLLAAFILSFVTSFLLVLILKLDLKANDLSGNIPWLQLPFMLLGEELFSFYVLIISLNFLQKNPQRMIIATLLSAFVFAIFHMLTYWNGSFLLTLIHVLLLQGCARILFNAAGVRSNSLYVPWLIHIVFDLITLGAISYF</sequence>
<organism evidence="4 5">
    <name type="scientific">Enterococcus casseliflavus</name>
    <name type="common">Enterococcus flavescens</name>
    <dbReference type="NCBI Taxonomy" id="37734"/>
    <lineage>
        <taxon>Bacteria</taxon>
        <taxon>Bacillati</taxon>
        <taxon>Bacillota</taxon>
        <taxon>Bacilli</taxon>
        <taxon>Lactobacillales</taxon>
        <taxon>Enterococcaceae</taxon>
        <taxon>Enterococcus</taxon>
    </lineage>
</organism>
<feature type="transmembrane region" description="Helical" evidence="2">
    <location>
        <begin position="36"/>
        <end position="53"/>
    </location>
</feature>
<dbReference type="Proteomes" id="UP000286288">
    <property type="component" value="Unassembled WGS sequence"/>
</dbReference>
<feature type="transmembrane region" description="Helical" evidence="2">
    <location>
        <begin position="73"/>
        <end position="94"/>
    </location>
</feature>
<dbReference type="GO" id="GO:0006508">
    <property type="term" value="P:proteolysis"/>
    <property type="evidence" value="ECO:0007669"/>
    <property type="project" value="UniProtKB-KW"/>
</dbReference>
<dbReference type="GO" id="GO:0004175">
    <property type="term" value="F:endopeptidase activity"/>
    <property type="evidence" value="ECO:0007669"/>
    <property type="project" value="UniProtKB-ARBA"/>
</dbReference>
<comment type="caution">
    <text evidence="4">The sequence shown here is derived from an EMBL/GenBank/DDBJ whole genome shotgun (WGS) entry which is preliminary data.</text>
</comment>
<feature type="domain" description="CAAX prenyl protease 2/Lysostaphin resistance protein A-like" evidence="3">
    <location>
        <begin position="114"/>
        <end position="206"/>
    </location>
</feature>